<protein>
    <submittedName>
        <fullName evidence="2">Uncharacterized protein</fullName>
    </submittedName>
</protein>
<evidence type="ECO:0000256" key="1">
    <source>
        <dbReference type="SAM" id="MobiDB-lite"/>
    </source>
</evidence>
<accession>A0A918P116</accession>
<keyword evidence="3" id="KW-1185">Reference proteome</keyword>
<feature type="region of interest" description="Disordered" evidence="1">
    <location>
        <begin position="1"/>
        <end position="48"/>
    </location>
</feature>
<evidence type="ECO:0000313" key="3">
    <source>
        <dbReference type="Proteomes" id="UP000619244"/>
    </source>
</evidence>
<reference evidence="2" key="1">
    <citation type="journal article" date="2014" name="Int. J. Syst. Evol. Microbiol.">
        <title>Complete genome sequence of Corynebacterium casei LMG S-19264T (=DSM 44701T), isolated from a smear-ripened cheese.</title>
        <authorList>
            <consortium name="US DOE Joint Genome Institute (JGI-PGF)"/>
            <person name="Walter F."/>
            <person name="Albersmeier A."/>
            <person name="Kalinowski J."/>
            <person name="Ruckert C."/>
        </authorList>
    </citation>
    <scope>NUCLEOTIDE SEQUENCE</scope>
    <source>
        <strain evidence="2">JCM 4790</strain>
    </source>
</reference>
<gene>
    <name evidence="2" type="ORF">GCM10010358_74540</name>
</gene>
<sequence>MPRIEPANVRDPLDDSGCATPEYRPSPAGGEDRGTAPLRPCPCARLVP</sequence>
<evidence type="ECO:0000313" key="2">
    <source>
        <dbReference type="EMBL" id="GGY11175.1"/>
    </source>
</evidence>
<proteinExistence type="predicted"/>
<dbReference type="AlphaFoldDB" id="A0A918P116"/>
<comment type="caution">
    <text evidence="2">The sequence shown here is derived from an EMBL/GenBank/DDBJ whole genome shotgun (WGS) entry which is preliminary data.</text>
</comment>
<name>A0A918P116_9ACTN</name>
<reference evidence="2" key="2">
    <citation type="submission" date="2020-09" db="EMBL/GenBank/DDBJ databases">
        <authorList>
            <person name="Sun Q."/>
            <person name="Ohkuma M."/>
        </authorList>
    </citation>
    <scope>NUCLEOTIDE SEQUENCE</scope>
    <source>
        <strain evidence="2">JCM 4790</strain>
    </source>
</reference>
<organism evidence="2 3">
    <name type="scientific">Streptomyces minutiscleroticus</name>
    <dbReference type="NCBI Taxonomy" id="68238"/>
    <lineage>
        <taxon>Bacteria</taxon>
        <taxon>Bacillati</taxon>
        <taxon>Actinomycetota</taxon>
        <taxon>Actinomycetes</taxon>
        <taxon>Kitasatosporales</taxon>
        <taxon>Streptomycetaceae</taxon>
        <taxon>Streptomyces</taxon>
    </lineage>
</organism>
<dbReference type="Proteomes" id="UP000619244">
    <property type="component" value="Unassembled WGS sequence"/>
</dbReference>
<dbReference type="EMBL" id="BMVU01000076">
    <property type="protein sequence ID" value="GGY11175.1"/>
    <property type="molecule type" value="Genomic_DNA"/>
</dbReference>